<sequence>MDNSTSWLPRVQLLMQQNRPALAVDELRRQLTRDPHEPVAHTLLALCLLDLDQPTEAQQEAELAIHLAPEYDLAFYALALAQHRQHRSKEALAAVNQALALDPTDADYYHLLGSLRLESNQWQAALQATSTGLTFDAEHAGLHSLRARALARQGRGAEAAQAAHEALGYGAESSGVQAQAGWVALETNRSHEALGHFQEALRLNPESEYARAGLVEALKARYWIYRTFMRFMYWTNSLSAGLRQGLFLGAWVVARFVRPLLPLYLAFAYFSWFSDVLFESLLRFNRYGRYALSEAQRRHSNHFLLLLGVAAVAGGAALALPTVAGLPSLCFVALGLLFPLVGTERLGHQPTQQARSRWAGWALAACGVLSVVLKLAGIGGGFTNLLFMAFLLGTLAYTWIFALR</sequence>
<dbReference type="InterPro" id="IPR019734">
    <property type="entry name" value="TPR_rpt"/>
</dbReference>
<feature type="transmembrane region" description="Helical" evidence="4">
    <location>
        <begin position="231"/>
        <end position="254"/>
    </location>
</feature>
<evidence type="ECO:0000313" key="5">
    <source>
        <dbReference type="EMBL" id="TVT37718.1"/>
    </source>
</evidence>
<dbReference type="AlphaFoldDB" id="A0A558BMI2"/>
<accession>A0A558BMI2</accession>
<keyword evidence="2 3" id="KW-0802">TPR repeat</keyword>
<keyword evidence="4" id="KW-0812">Transmembrane</keyword>
<dbReference type="RefSeq" id="WP_144851930.1">
    <property type="nucleotide sequence ID" value="NZ_VMRJ01000006.1"/>
</dbReference>
<feature type="transmembrane region" description="Helical" evidence="4">
    <location>
        <begin position="260"/>
        <end position="282"/>
    </location>
</feature>
<evidence type="ECO:0000313" key="6">
    <source>
        <dbReference type="Proteomes" id="UP000317624"/>
    </source>
</evidence>
<feature type="transmembrane region" description="Helical" evidence="4">
    <location>
        <begin position="303"/>
        <end position="320"/>
    </location>
</feature>
<dbReference type="Proteomes" id="UP000317624">
    <property type="component" value="Unassembled WGS sequence"/>
</dbReference>
<feature type="transmembrane region" description="Helical" evidence="4">
    <location>
        <begin position="385"/>
        <end position="403"/>
    </location>
</feature>
<keyword evidence="4" id="KW-1133">Transmembrane helix</keyword>
<dbReference type="InterPro" id="IPR011990">
    <property type="entry name" value="TPR-like_helical_dom_sf"/>
</dbReference>
<keyword evidence="6" id="KW-1185">Reference proteome</keyword>
<feature type="repeat" description="TPR" evidence="3">
    <location>
        <begin position="72"/>
        <end position="105"/>
    </location>
</feature>
<organism evidence="5 6">
    <name type="scientific">Hymenobacter setariae</name>
    <dbReference type="NCBI Taxonomy" id="2594794"/>
    <lineage>
        <taxon>Bacteria</taxon>
        <taxon>Pseudomonadati</taxon>
        <taxon>Bacteroidota</taxon>
        <taxon>Cytophagia</taxon>
        <taxon>Cytophagales</taxon>
        <taxon>Hymenobacteraceae</taxon>
        <taxon>Hymenobacter</taxon>
    </lineage>
</organism>
<dbReference type="Pfam" id="PF13432">
    <property type="entry name" value="TPR_16"/>
    <property type="match status" value="1"/>
</dbReference>
<feature type="repeat" description="TPR" evidence="3">
    <location>
        <begin position="174"/>
        <end position="207"/>
    </location>
</feature>
<dbReference type="Pfam" id="PF13431">
    <property type="entry name" value="TPR_17"/>
    <property type="match status" value="1"/>
</dbReference>
<keyword evidence="1" id="KW-0677">Repeat</keyword>
<dbReference type="SMART" id="SM00028">
    <property type="entry name" value="TPR"/>
    <property type="match status" value="5"/>
</dbReference>
<feature type="transmembrane region" description="Helical" evidence="4">
    <location>
        <begin position="358"/>
        <end position="379"/>
    </location>
</feature>
<evidence type="ECO:0000256" key="2">
    <source>
        <dbReference type="ARBA" id="ARBA00022803"/>
    </source>
</evidence>
<dbReference type="InterPro" id="IPR050498">
    <property type="entry name" value="Ycf3"/>
</dbReference>
<gene>
    <name evidence="5" type="ORF">FNT36_21325</name>
</gene>
<proteinExistence type="predicted"/>
<dbReference type="OrthoDB" id="3534962at2"/>
<protein>
    <submittedName>
        <fullName evidence="5">Tetratricopeptide repeat protein</fullName>
    </submittedName>
</protein>
<dbReference type="SUPFAM" id="SSF48452">
    <property type="entry name" value="TPR-like"/>
    <property type="match status" value="2"/>
</dbReference>
<dbReference type="PANTHER" id="PTHR44858:SF1">
    <property type="entry name" value="UDP-N-ACETYLGLUCOSAMINE--PEPTIDE N-ACETYLGLUCOSAMINYLTRANSFERASE SPINDLY-RELATED"/>
    <property type="match status" value="1"/>
</dbReference>
<evidence type="ECO:0000256" key="1">
    <source>
        <dbReference type="ARBA" id="ARBA00022737"/>
    </source>
</evidence>
<evidence type="ECO:0000256" key="4">
    <source>
        <dbReference type="SAM" id="Phobius"/>
    </source>
</evidence>
<evidence type="ECO:0000256" key="3">
    <source>
        <dbReference type="PROSITE-ProRule" id="PRU00339"/>
    </source>
</evidence>
<dbReference type="PANTHER" id="PTHR44858">
    <property type="entry name" value="TETRATRICOPEPTIDE REPEAT PROTEIN 6"/>
    <property type="match status" value="1"/>
</dbReference>
<feature type="transmembrane region" description="Helical" evidence="4">
    <location>
        <begin position="326"/>
        <end position="346"/>
    </location>
</feature>
<name>A0A558BMI2_9BACT</name>
<keyword evidence="4" id="KW-0472">Membrane</keyword>
<dbReference type="EMBL" id="VMRJ01000006">
    <property type="protein sequence ID" value="TVT37718.1"/>
    <property type="molecule type" value="Genomic_DNA"/>
</dbReference>
<dbReference type="Gene3D" id="1.25.40.10">
    <property type="entry name" value="Tetratricopeptide repeat domain"/>
    <property type="match status" value="1"/>
</dbReference>
<comment type="caution">
    <text evidence="5">The sequence shown here is derived from an EMBL/GenBank/DDBJ whole genome shotgun (WGS) entry which is preliminary data.</text>
</comment>
<reference evidence="5 6" key="1">
    <citation type="submission" date="2019-07" db="EMBL/GenBank/DDBJ databases">
        <title>Hymenobacter sp. straun FUR1 Genome sequencing and assembly.</title>
        <authorList>
            <person name="Chhetri G."/>
        </authorList>
    </citation>
    <scope>NUCLEOTIDE SEQUENCE [LARGE SCALE GENOMIC DNA]</scope>
    <source>
        <strain evidence="5 6">Fur1</strain>
    </source>
</reference>
<dbReference type="PROSITE" id="PS50005">
    <property type="entry name" value="TPR"/>
    <property type="match status" value="2"/>
</dbReference>